<dbReference type="InterPro" id="IPR036249">
    <property type="entry name" value="Thioredoxin-like_sf"/>
</dbReference>
<protein>
    <submittedName>
        <fullName evidence="7">AhpC/TSA family protein</fullName>
    </submittedName>
</protein>
<feature type="chain" id="PRO_5020657651" evidence="5">
    <location>
        <begin position="21"/>
        <end position="337"/>
    </location>
</feature>
<evidence type="ECO:0000256" key="4">
    <source>
        <dbReference type="ARBA" id="ARBA00023284"/>
    </source>
</evidence>
<dbReference type="Pfam" id="PF00578">
    <property type="entry name" value="AhpC-TSA"/>
    <property type="match status" value="1"/>
</dbReference>
<dbReference type="OrthoDB" id="743079at2"/>
<evidence type="ECO:0000313" key="7">
    <source>
        <dbReference type="EMBL" id="TCD25465.1"/>
    </source>
</evidence>
<proteinExistence type="predicted"/>
<evidence type="ECO:0000313" key="8">
    <source>
        <dbReference type="Proteomes" id="UP000293925"/>
    </source>
</evidence>
<dbReference type="SUPFAM" id="SSF52833">
    <property type="entry name" value="Thioredoxin-like"/>
    <property type="match status" value="1"/>
</dbReference>
<dbReference type="GO" id="GO:0030313">
    <property type="term" value="C:cell envelope"/>
    <property type="evidence" value="ECO:0007669"/>
    <property type="project" value="UniProtKB-SubCell"/>
</dbReference>
<organism evidence="7 8">
    <name type="scientific">Pedobacter psychrodurus</name>
    <dbReference type="NCBI Taxonomy" id="2530456"/>
    <lineage>
        <taxon>Bacteria</taxon>
        <taxon>Pseudomonadati</taxon>
        <taxon>Bacteroidota</taxon>
        <taxon>Sphingobacteriia</taxon>
        <taxon>Sphingobacteriales</taxon>
        <taxon>Sphingobacteriaceae</taxon>
        <taxon>Pedobacter</taxon>
    </lineage>
</organism>
<evidence type="ECO:0000259" key="6">
    <source>
        <dbReference type="PROSITE" id="PS51352"/>
    </source>
</evidence>
<dbReference type="InterPro" id="IPR000866">
    <property type="entry name" value="AhpC/TSA"/>
</dbReference>
<sequence>MKNLFKILFLLSLIGSYAYAQKKPDDKFSLSIDVSNIQPQPRIVILTYFFGGENGMQGKSDSVMVENGKVFFEGSIPEPAIAVIGTKYFGPTGVFCLSANKIVIKAGTDITKLEVKGSPYNKDFQELFETKNYTEPFKQYIITHGKKSALSLYALRSYWQSKESGLDSLYQLLADDFKKLPSALMVKKDLDYKADLSLGKIAPNFAQPDAAGKVVSLKSFRGKYVFVDFWASWCHPCRAESPYIIKAYQKFKDKNFDILSVSLDDKGGRSAWLKAINDDKVGSWTHVSDLSGFNSETAKIYKIKAIPTNYLLDPDGKIIGKDLRGEQLEKKLNEILK</sequence>
<dbReference type="RefSeq" id="WP_131531718.1">
    <property type="nucleotide sequence ID" value="NZ_SJSO01000013.1"/>
</dbReference>
<keyword evidence="4" id="KW-0676">Redox-active center</keyword>
<keyword evidence="5" id="KW-0732">Signal</keyword>
<evidence type="ECO:0000256" key="2">
    <source>
        <dbReference type="ARBA" id="ARBA00022748"/>
    </source>
</evidence>
<name>A0A4R0Q3V9_9SPHI</name>
<keyword evidence="3" id="KW-1015">Disulfide bond</keyword>
<dbReference type="Pfam" id="PF14289">
    <property type="entry name" value="DUF4369"/>
    <property type="match status" value="1"/>
</dbReference>
<dbReference type="GO" id="GO:0017004">
    <property type="term" value="P:cytochrome complex assembly"/>
    <property type="evidence" value="ECO:0007669"/>
    <property type="project" value="UniProtKB-KW"/>
</dbReference>
<dbReference type="AlphaFoldDB" id="A0A4R0Q3V9"/>
<feature type="signal peptide" evidence="5">
    <location>
        <begin position="1"/>
        <end position="20"/>
    </location>
</feature>
<dbReference type="PROSITE" id="PS51352">
    <property type="entry name" value="THIOREDOXIN_2"/>
    <property type="match status" value="1"/>
</dbReference>
<gene>
    <name evidence="7" type="ORF">EZ456_15665</name>
</gene>
<dbReference type="InterPro" id="IPR025380">
    <property type="entry name" value="DUF4369"/>
</dbReference>
<dbReference type="GO" id="GO:0016209">
    <property type="term" value="F:antioxidant activity"/>
    <property type="evidence" value="ECO:0007669"/>
    <property type="project" value="InterPro"/>
</dbReference>
<dbReference type="PANTHER" id="PTHR42852:SF6">
    <property type="entry name" value="THIOL:DISULFIDE INTERCHANGE PROTEIN DSBE"/>
    <property type="match status" value="1"/>
</dbReference>
<evidence type="ECO:0000256" key="3">
    <source>
        <dbReference type="ARBA" id="ARBA00023157"/>
    </source>
</evidence>
<dbReference type="Proteomes" id="UP000293925">
    <property type="component" value="Unassembled WGS sequence"/>
</dbReference>
<dbReference type="InterPro" id="IPR013766">
    <property type="entry name" value="Thioredoxin_domain"/>
</dbReference>
<comment type="caution">
    <text evidence="7">The sequence shown here is derived from an EMBL/GenBank/DDBJ whole genome shotgun (WGS) entry which is preliminary data.</text>
</comment>
<dbReference type="InterPro" id="IPR050553">
    <property type="entry name" value="Thioredoxin_ResA/DsbE_sf"/>
</dbReference>
<accession>A0A4R0Q3V9</accession>
<keyword evidence="8" id="KW-1185">Reference proteome</keyword>
<keyword evidence="2" id="KW-0201">Cytochrome c-type biogenesis</keyword>
<comment type="subcellular location">
    <subcellularLocation>
        <location evidence="1">Cell envelope</location>
    </subcellularLocation>
</comment>
<feature type="domain" description="Thioredoxin" evidence="6">
    <location>
        <begin position="196"/>
        <end position="337"/>
    </location>
</feature>
<dbReference type="GO" id="GO:0016491">
    <property type="term" value="F:oxidoreductase activity"/>
    <property type="evidence" value="ECO:0007669"/>
    <property type="project" value="InterPro"/>
</dbReference>
<reference evidence="7 8" key="1">
    <citation type="submission" date="2019-02" db="EMBL/GenBank/DDBJ databases">
        <title>Pedobacter sp. RP-3-21 sp. nov., isolated from Arctic soil.</title>
        <authorList>
            <person name="Dahal R.H."/>
        </authorList>
    </citation>
    <scope>NUCLEOTIDE SEQUENCE [LARGE SCALE GENOMIC DNA]</scope>
    <source>
        <strain evidence="7 8">RP-3-21</strain>
    </source>
</reference>
<dbReference type="CDD" id="cd02966">
    <property type="entry name" value="TlpA_like_family"/>
    <property type="match status" value="1"/>
</dbReference>
<evidence type="ECO:0000256" key="1">
    <source>
        <dbReference type="ARBA" id="ARBA00004196"/>
    </source>
</evidence>
<dbReference type="PANTHER" id="PTHR42852">
    <property type="entry name" value="THIOL:DISULFIDE INTERCHANGE PROTEIN DSBE"/>
    <property type="match status" value="1"/>
</dbReference>
<dbReference type="EMBL" id="SJSO01000013">
    <property type="protein sequence ID" value="TCD25465.1"/>
    <property type="molecule type" value="Genomic_DNA"/>
</dbReference>
<dbReference type="Gene3D" id="3.40.30.10">
    <property type="entry name" value="Glutaredoxin"/>
    <property type="match status" value="1"/>
</dbReference>
<evidence type="ECO:0000256" key="5">
    <source>
        <dbReference type="SAM" id="SignalP"/>
    </source>
</evidence>